<evidence type="ECO:0008006" key="3">
    <source>
        <dbReference type="Google" id="ProtNLM"/>
    </source>
</evidence>
<dbReference type="InterPro" id="IPR021927">
    <property type="entry name" value="DUF3540"/>
</dbReference>
<evidence type="ECO:0000313" key="1">
    <source>
        <dbReference type="EMBL" id="SMF98900.1"/>
    </source>
</evidence>
<dbReference type="Proteomes" id="UP000198460">
    <property type="component" value="Unassembled WGS sequence"/>
</dbReference>
<dbReference type="AlphaFoldDB" id="A0A238H106"/>
<sequence length="159" mass="17316">MTIGRVREPADGAWWIVTESGEPVLASVAVSCIVKPQPDDLVQLYRASGRCWVLAILERRVEARDIALDFGSAHVKLHAHDIEMQARDRLHLESAHLASRASVVTQAAAERHANVSGTDTVHAGNSFVHADRHMSLHAKSACVKSESLLKMDAGQIHMG</sequence>
<gene>
    <name evidence="1" type="ORF">BSIN_2743</name>
</gene>
<evidence type="ECO:0000313" key="2">
    <source>
        <dbReference type="Proteomes" id="UP000198460"/>
    </source>
</evidence>
<protein>
    <recommendedName>
        <fullName evidence="3">Type VI secretion protein</fullName>
    </recommendedName>
</protein>
<proteinExistence type="predicted"/>
<organism evidence="1 2">
    <name type="scientific">Burkholderia singularis</name>
    <dbReference type="NCBI Taxonomy" id="1503053"/>
    <lineage>
        <taxon>Bacteria</taxon>
        <taxon>Pseudomonadati</taxon>
        <taxon>Pseudomonadota</taxon>
        <taxon>Betaproteobacteria</taxon>
        <taxon>Burkholderiales</taxon>
        <taxon>Burkholderiaceae</taxon>
        <taxon>Burkholderia</taxon>
        <taxon>pseudomallei group</taxon>
    </lineage>
</organism>
<accession>A0A238H106</accession>
<dbReference type="Pfam" id="PF12059">
    <property type="entry name" value="DUF3540"/>
    <property type="match status" value="1"/>
</dbReference>
<dbReference type="EMBL" id="FXAN01000035">
    <property type="protein sequence ID" value="SMF98900.1"/>
    <property type="molecule type" value="Genomic_DNA"/>
</dbReference>
<name>A0A238H106_9BURK</name>
<reference evidence="1 2" key="1">
    <citation type="submission" date="2017-04" db="EMBL/GenBank/DDBJ databases">
        <authorList>
            <person name="Afonso C.L."/>
            <person name="Miller P.J."/>
            <person name="Scott M.A."/>
            <person name="Spackman E."/>
            <person name="Goraichik I."/>
            <person name="Dimitrov K.M."/>
            <person name="Suarez D.L."/>
            <person name="Swayne D.E."/>
        </authorList>
    </citation>
    <scope>NUCLEOTIDE SEQUENCE [LARGE SCALE GENOMIC DNA]</scope>
    <source>
        <strain evidence="1">LMG 28154</strain>
    </source>
</reference>